<dbReference type="PRINTS" id="PR00412">
    <property type="entry name" value="EPOXHYDRLASE"/>
</dbReference>
<keyword evidence="3" id="KW-1185">Reference proteome</keyword>
<dbReference type="PANTHER" id="PTHR43798">
    <property type="entry name" value="MONOACYLGLYCEROL LIPASE"/>
    <property type="match status" value="1"/>
</dbReference>
<dbReference type="EMBL" id="BAABJM010000001">
    <property type="protein sequence ID" value="GAA5043103.1"/>
    <property type="molecule type" value="Genomic_DNA"/>
</dbReference>
<name>A0ABP9JS57_9NOCA</name>
<dbReference type="InterPro" id="IPR000639">
    <property type="entry name" value="Epox_hydrolase-like"/>
</dbReference>
<dbReference type="PANTHER" id="PTHR43798:SF33">
    <property type="entry name" value="HYDROLASE, PUTATIVE (AFU_ORTHOLOGUE AFUA_2G14860)-RELATED"/>
    <property type="match status" value="1"/>
</dbReference>
<dbReference type="Gene3D" id="3.40.50.1820">
    <property type="entry name" value="alpha/beta hydrolase"/>
    <property type="match status" value="1"/>
</dbReference>
<comment type="caution">
    <text evidence="2">The sequence shown here is derived from an EMBL/GenBank/DDBJ whole genome shotgun (WGS) entry which is preliminary data.</text>
</comment>
<sequence>MTPPTAPVPHLKETTVDGATLRYAERGEGDPLVLLHGWPESHLAWEHQLGPLSANRRVIAPDLLGWGASDRDLALSHDYDTEVDRIARMLDALGLDRVDLAAHDYGGFLGVGFVQRYPHRVRRFAILNSRGHSVLAAPYYQLFGIFTTAARHRVTRPLLTTPLIHLVHRLGMRKYVRNGTFEADRLDHYLSVLRTRAGRRWYAHFWSGYQVRVRRELAAGLPAITCPTTVIWGTHDPGIRFRTALELTRAIPTAQLVRIDGDHFIMEQRPDEVTEALLDWLDRPAD</sequence>
<feature type="domain" description="AB hydrolase-1" evidence="1">
    <location>
        <begin position="31"/>
        <end position="270"/>
    </location>
</feature>
<protein>
    <submittedName>
        <fullName evidence="2">Alpha/beta fold hydrolase</fullName>
    </submittedName>
</protein>
<evidence type="ECO:0000313" key="3">
    <source>
        <dbReference type="Proteomes" id="UP001500603"/>
    </source>
</evidence>
<dbReference type="RefSeq" id="WP_345493264.1">
    <property type="nucleotide sequence ID" value="NZ_BAABJM010000001.1"/>
</dbReference>
<evidence type="ECO:0000259" key="1">
    <source>
        <dbReference type="Pfam" id="PF00561"/>
    </source>
</evidence>
<dbReference type="Proteomes" id="UP001500603">
    <property type="component" value="Unassembled WGS sequence"/>
</dbReference>
<reference evidence="3" key="1">
    <citation type="journal article" date="2019" name="Int. J. Syst. Evol. Microbiol.">
        <title>The Global Catalogue of Microorganisms (GCM) 10K type strain sequencing project: providing services to taxonomists for standard genome sequencing and annotation.</title>
        <authorList>
            <consortium name="The Broad Institute Genomics Platform"/>
            <consortium name="The Broad Institute Genome Sequencing Center for Infectious Disease"/>
            <person name="Wu L."/>
            <person name="Ma J."/>
        </authorList>
    </citation>
    <scope>NUCLEOTIDE SEQUENCE [LARGE SCALE GENOMIC DNA]</scope>
    <source>
        <strain evidence="3">JCM 18298</strain>
    </source>
</reference>
<dbReference type="InterPro" id="IPR029058">
    <property type="entry name" value="AB_hydrolase_fold"/>
</dbReference>
<dbReference type="InterPro" id="IPR000073">
    <property type="entry name" value="AB_hydrolase_1"/>
</dbReference>
<dbReference type="InterPro" id="IPR050266">
    <property type="entry name" value="AB_hydrolase_sf"/>
</dbReference>
<dbReference type="PRINTS" id="PR00111">
    <property type="entry name" value="ABHYDROLASE"/>
</dbReference>
<evidence type="ECO:0000313" key="2">
    <source>
        <dbReference type="EMBL" id="GAA5043103.1"/>
    </source>
</evidence>
<organism evidence="2 3">
    <name type="scientific">Nocardia callitridis</name>
    <dbReference type="NCBI Taxonomy" id="648753"/>
    <lineage>
        <taxon>Bacteria</taxon>
        <taxon>Bacillati</taxon>
        <taxon>Actinomycetota</taxon>
        <taxon>Actinomycetes</taxon>
        <taxon>Mycobacteriales</taxon>
        <taxon>Nocardiaceae</taxon>
        <taxon>Nocardia</taxon>
    </lineage>
</organism>
<accession>A0ABP9JS57</accession>
<proteinExistence type="predicted"/>
<keyword evidence="2" id="KW-0378">Hydrolase</keyword>
<dbReference type="GO" id="GO:0016787">
    <property type="term" value="F:hydrolase activity"/>
    <property type="evidence" value="ECO:0007669"/>
    <property type="project" value="UniProtKB-KW"/>
</dbReference>
<dbReference type="Pfam" id="PF00561">
    <property type="entry name" value="Abhydrolase_1"/>
    <property type="match status" value="1"/>
</dbReference>
<gene>
    <name evidence="2" type="ORF">GCM10023318_04170</name>
</gene>
<dbReference type="SUPFAM" id="SSF53474">
    <property type="entry name" value="alpha/beta-Hydrolases"/>
    <property type="match status" value="1"/>
</dbReference>